<dbReference type="PANTHER" id="PTHR11709">
    <property type="entry name" value="MULTI-COPPER OXIDASE"/>
    <property type="match status" value="1"/>
</dbReference>
<accession>A0ABU7YVQ3</accession>
<protein>
    <submittedName>
        <fullName evidence="6">Multicopper oxidase domain-containing protein</fullName>
    </submittedName>
</protein>
<reference evidence="6 7" key="1">
    <citation type="journal article" date="2016" name="Int. J. Syst. Evol. Microbiol.">
        <title>Lysobacter erysipheiresistens sp. nov., an antagonist of powdery mildew, isolated from tobacco-cultivated soil.</title>
        <authorList>
            <person name="Xie B."/>
            <person name="Li T."/>
            <person name="Lin X."/>
            <person name="Wang C.J."/>
            <person name="Chen Y.J."/>
            <person name="Liu W.J."/>
            <person name="Zhao Z.W."/>
        </authorList>
    </citation>
    <scope>NUCLEOTIDE SEQUENCE [LARGE SCALE GENOMIC DNA]</scope>
    <source>
        <strain evidence="6 7">RS-LYSO-3</strain>
    </source>
</reference>
<evidence type="ECO:0000313" key="7">
    <source>
        <dbReference type="Proteomes" id="UP001355056"/>
    </source>
</evidence>
<comment type="caution">
    <text evidence="6">The sequence shown here is derived from an EMBL/GenBank/DDBJ whole genome shotgun (WGS) entry which is preliminary data.</text>
</comment>
<dbReference type="RefSeq" id="WP_332614573.1">
    <property type="nucleotide sequence ID" value="NZ_JAXGFP010000001.1"/>
</dbReference>
<dbReference type="InterPro" id="IPR008972">
    <property type="entry name" value="Cupredoxin"/>
</dbReference>
<keyword evidence="1" id="KW-0479">Metal-binding</keyword>
<sequence length="153" mass="16540">MSFDSLGRRPGGPAARSRRRFVQGLAAGGAVAGLGLWPRQSWAMQDAGQPNVLSGTHFKLDIGETPMNFTGLTRPAITINGSLPAPLLRWREGDTVTLDVANALPEGSIHGHQTSIHWHGLLLPANMDGVPGLSFDGINRGEAYRYRFDVRQN</sequence>
<dbReference type="PANTHER" id="PTHR11709:SF394">
    <property type="entry name" value="FI03373P-RELATED"/>
    <property type="match status" value="1"/>
</dbReference>
<dbReference type="InterPro" id="IPR019546">
    <property type="entry name" value="TAT_signal_bac_arc"/>
</dbReference>
<evidence type="ECO:0000256" key="3">
    <source>
        <dbReference type="ARBA" id="ARBA00023002"/>
    </source>
</evidence>
<gene>
    <name evidence="6" type="ORF">SNE34_03095</name>
</gene>
<keyword evidence="3" id="KW-0560">Oxidoreductase</keyword>
<proteinExistence type="predicted"/>
<dbReference type="SUPFAM" id="SSF49503">
    <property type="entry name" value="Cupredoxins"/>
    <property type="match status" value="1"/>
</dbReference>
<evidence type="ECO:0000256" key="1">
    <source>
        <dbReference type="ARBA" id="ARBA00022723"/>
    </source>
</evidence>
<dbReference type="EMBL" id="JAXGFP010000001">
    <property type="protein sequence ID" value="MEG3182996.1"/>
    <property type="molecule type" value="Genomic_DNA"/>
</dbReference>
<feature type="domain" description="Plastocyanin-like" evidence="5">
    <location>
        <begin position="63"/>
        <end position="152"/>
    </location>
</feature>
<organism evidence="6 7">
    <name type="scientific">Novilysobacter erysipheiresistens</name>
    <dbReference type="NCBI Taxonomy" id="1749332"/>
    <lineage>
        <taxon>Bacteria</taxon>
        <taxon>Pseudomonadati</taxon>
        <taxon>Pseudomonadota</taxon>
        <taxon>Gammaproteobacteria</taxon>
        <taxon>Lysobacterales</taxon>
        <taxon>Lysobacteraceae</taxon>
        <taxon>Novilysobacter</taxon>
    </lineage>
</organism>
<dbReference type="InterPro" id="IPR011707">
    <property type="entry name" value="Cu-oxidase-like_N"/>
</dbReference>
<dbReference type="Proteomes" id="UP001355056">
    <property type="component" value="Unassembled WGS sequence"/>
</dbReference>
<feature type="non-terminal residue" evidence="6">
    <location>
        <position position="153"/>
    </location>
</feature>
<dbReference type="InterPro" id="IPR045087">
    <property type="entry name" value="Cu-oxidase_fam"/>
</dbReference>
<keyword evidence="2" id="KW-0732">Signal</keyword>
<evidence type="ECO:0000313" key="6">
    <source>
        <dbReference type="EMBL" id="MEG3182996.1"/>
    </source>
</evidence>
<keyword evidence="4" id="KW-0186">Copper</keyword>
<evidence type="ECO:0000256" key="2">
    <source>
        <dbReference type="ARBA" id="ARBA00022729"/>
    </source>
</evidence>
<dbReference type="PROSITE" id="PS51318">
    <property type="entry name" value="TAT"/>
    <property type="match status" value="1"/>
</dbReference>
<keyword evidence="7" id="KW-1185">Reference proteome</keyword>
<evidence type="ECO:0000259" key="5">
    <source>
        <dbReference type="Pfam" id="PF07732"/>
    </source>
</evidence>
<dbReference type="Gene3D" id="2.60.40.420">
    <property type="entry name" value="Cupredoxins - blue copper proteins"/>
    <property type="match status" value="1"/>
</dbReference>
<dbReference type="InterPro" id="IPR006311">
    <property type="entry name" value="TAT_signal"/>
</dbReference>
<dbReference type="NCBIfam" id="TIGR01409">
    <property type="entry name" value="TAT_signal_seq"/>
    <property type="match status" value="1"/>
</dbReference>
<name>A0ABU7YVQ3_9GAMM</name>
<evidence type="ECO:0000256" key="4">
    <source>
        <dbReference type="ARBA" id="ARBA00023008"/>
    </source>
</evidence>
<dbReference type="Pfam" id="PF07732">
    <property type="entry name" value="Cu-oxidase_3"/>
    <property type="match status" value="1"/>
</dbReference>